<dbReference type="GO" id="GO:0003735">
    <property type="term" value="F:structural constituent of ribosome"/>
    <property type="evidence" value="ECO:0007669"/>
    <property type="project" value="InterPro"/>
</dbReference>
<evidence type="ECO:0000256" key="2">
    <source>
        <dbReference type="ARBA" id="ARBA00022980"/>
    </source>
</evidence>
<dbReference type="GO" id="GO:0005840">
    <property type="term" value="C:ribosome"/>
    <property type="evidence" value="ECO:0007669"/>
    <property type="project" value="UniProtKB-KW"/>
</dbReference>
<dbReference type="GO" id="GO:1990904">
    <property type="term" value="C:ribonucleoprotein complex"/>
    <property type="evidence" value="ECO:0007669"/>
    <property type="project" value="UniProtKB-KW"/>
</dbReference>
<organism evidence="5 6">
    <name type="scientific">Candidatus Uhrbacteria bacterium GW2011_GWF2_46_218</name>
    <dbReference type="NCBI Taxonomy" id="1619001"/>
    <lineage>
        <taxon>Bacteria</taxon>
        <taxon>Candidatus Uhriibacteriota</taxon>
    </lineage>
</organism>
<protein>
    <recommendedName>
        <fullName evidence="4">Large ribosomal subunit protein uL13</fullName>
    </recommendedName>
</protein>
<comment type="similarity">
    <text evidence="1 4">Belongs to the universal ribosomal protein uL13 family.</text>
</comment>
<comment type="subunit">
    <text evidence="4">Part of the 50S ribosomal subunit.</text>
</comment>
<evidence type="ECO:0000256" key="4">
    <source>
        <dbReference type="HAMAP-Rule" id="MF_01366"/>
    </source>
</evidence>
<dbReference type="Proteomes" id="UP000034705">
    <property type="component" value="Unassembled WGS sequence"/>
</dbReference>
<evidence type="ECO:0000313" key="5">
    <source>
        <dbReference type="EMBL" id="KKU34061.1"/>
    </source>
</evidence>
<accession>A0A0G1PMS6</accession>
<dbReference type="GO" id="GO:0003729">
    <property type="term" value="F:mRNA binding"/>
    <property type="evidence" value="ECO:0007669"/>
    <property type="project" value="TreeGrafter"/>
</dbReference>
<dbReference type="HAMAP" id="MF_01366">
    <property type="entry name" value="Ribosomal_uL13"/>
    <property type="match status" value="1"/>
</dbReference>
<comment type="caution">
    <text evidence="5">The sequence shown here is derived from an EMBL/GenBank/DDBJ whole genome shotgun (WGS) entry which is preliminary data.</text>
</comment>
<dbReference type="CDD" id="cd00392">
    <property type="entry name" value="Ribosomal_L13"/>
    <property type="match status" value="1"/>
</dbReference>
<dbReference type="SUPFAM" id="SSF52161">
    <property type="entry name" value="Ribosomal protein L13"/>
    <property type="match status" value="1"/>
</dbReference>
<name>A0A0G1PMS6_9BACT</name>
<evidence type="ECO:0000256" key="1">
    <source>
        <dbReference type="ARBA" id="ARBA00006227"/>
    </source>
</evidence>
<dbReference type="PANTHER" id="PTHR11545:SF2">
    <property type="entry name" value="LARGE RIBOSOMAL SUBUNIT PROTEIN UL13M"/>
    <property type="match status" value="1"/>
</dbReference>
<proteinExistence type="inferred from homology"/>
<evidence type="ECO:0000256" key="3">
    <source>
        <dbReference type="ARBA" id="ARBA00023274"/>
    </source>
</evidence>
<dbReference type="GO" id="GO:0006412">
    <property type="term" value="P:translation"/>
    <property type="evidence" value="ECO:0007669"/>
    <property type="project" value="UniProtKB-UniRule"/>
</dbReference>
<evidence type="ECO:0000313" key="6">
    <source>
        <dbReference type="Proteomes" id="UP000034705"/>
    </source>
</evidence>
<comment type="function">
    <text evidence="4">This protein is one of the early assembly proteins of the 50S ribosomal subunit, although it is not seen to bind rRNA by itself. It is important during the early stages of 50S assembly.</text>
</comment>
<dbReference type="PIRSF" id="PIRSF002181">
    <property type="entry name" value="Ribosomal_L13"/>
    <property type="match status" value="1"/>
</dbReference>
<dbReference type="InterPro" id="IPR005823">
    <property type="entry name" value="Ribosomal_uL13_bac-type"/>
</dbReference>
<dbReference type="InterPro" id="IPR005822">
    <property type="entry name" value="Ribosomal_uL13"/>
</dbReference>
<dbReference type="GO" id="GO:0017148">
    <property type="term" value="P:negative regulation of translation"/>
    <property type="evidence" value="ECO:0007669"/>
    <property type="project" value="TreeGrafter"/>
</dbReference>
<sequence>MMAPIWFLLNLFSMATPKKNIYTVDAKGKAVGRIATDIAAHLIGKHKPSFQSHLDEGDFIEVIHAAGMILTGKKMDQKSYYHHSTYPHGLKTTSVKQIWQKDPAEVLRRAVSRMLPKNSWRKERMKRLTISN</sequence>
<reference evidence="5 6" key="1">
    <citation type="journal article" date="2015" name="Nature">
        <title>rRNA introns, odd ribosomes, and small enigmatic genomes across a large radiation of phyla.</title>
        <authorList>
            <person name="Brown C.T."/>
            <person name="Hug L.A."/>
            <person name="Thomas B.C."/>
            <person name="Sharon I."/>
            <person name="Castelle C.J."/>
            <person name="Singh A."/>
            <person name="Wilkins M.J."/>
            <person name="Williams K.H."/>
            <person name="Banfield J.F."/>
        </authorList>
    </citation>
    <scope>NUCLEOTIDE SEQUENCE [LARGE SCALE GENOMIC DNA]</scope>
</reference>
<dbReference type="InterPro" id="IPR036899">
    <property type="entry name" value="Ribosomal_uL13_sf"/>
</dbReference>
<keyword evidence="3 4" id="KW-0687">Ribonucleoprotein</keyword>
<dbReference type="Pfam" id="PF00572">
    <property type="entry name" value="Ribosomal_L13"/>
    <property type="match status" value="1"/>
</dbReference>
<dbReference type="Gene3D" id="3.90.1180.10">
    <property type="entry name" value="Ribosomal protein L13"/>
    <property type="match status" value="1"/>
</dbReference>
<dbReference type="NCBIfam" id="TIGR01066">
    <property type="entry name" value="rplM_bact"/>
    <property type="match status" value="1"/>
</dbReference>
<gene>
    <name evidence="4" type="primary">rplM</name>
    <name evidence="5" type="ORF">UX45_C0004G0012</name>
</gene>
<keyword evidence="2 4" id="KW-0689">Ribosomal protein</keyword>
<dbReference type="AlphaFoldDB" id="A0A0G1PMS6"/>
<dbReference type="PANTHER" id="PTHR11545">
    <property type="entry name" value="RIBOSOMAL PROTEIN L13"/>
    <property type="match status" value="1"/>
</dbReference>
<dbReference type="EMBL" id="LCMG01000004">
    <property type="protein sequence ID" value="KKU34061.1"/>
    <property type="molecule type" value="Genomic_DNA"/>
</dbReference>